<dbReference type="Proteomes" id="UP000039660">
    <property type="component" value="Unassembled WGS sequence"/>
</dbReference>
<reference evidence="1 2" key="1">
    <citation type="submission" date="2014-08" db="EMBL/GenBank/DDBJ databases">
        <authorList>
            <person name="Chen Y.-H."/>
        </authorList>
    </citation>
    <scope>NUCLEOTIDE SEQUENCE [LARGE SCALE GENOMIC DNA]</scope>
</reference>
<dbReference type="SUPFAM" id="SSF109854">
    <property type="entry name" value="DinB/YfiT-like putative metalloenzymes"/>
    <property type="match status" value="1"/>
</dbReference>
<dbReference type="InterPro" id="IPR018531">
    <property type="entry name" value="DUF1993"/>
</dbReference>
<sequence>MSLTLYDITVPVFIRAFGNLTEILRKGEAFADEKGIAHKELLETRLVHDMYPLTAQIQRASDTAKFVPVRVGQIESIAMADDEVTLADLHARIEKTVAFLNSVDPASMADREDAEVILKTRSGETKFTGKSYVLGFALPNFYFHVATAYAILRHKGVPIGKMDYIGRSQ</sequence>
<dbReference type="Gene3D" id="1.20.120.450">
    <property type="entry name" value="dinb family like domain"/>
    <property type="match status" value="1"/>
</dbReference>
<dbReference type="InterPro" id="IPR034660">
    <property type="entry name" value="DinB/YfiT-like"/>
</dbReference>
<evidence type="ECO:0000313" key="1">
    <source>
        <dbReference type="EMBL" id="CDZ53737.1"/>
    </source>
</evidence>
<evidence type="ECO:0000313" key="2">
    <source>
        <dbReference type="Proteomes" id="UP000039660"/>
    </source>
</evidence>
<dbReference type="AlphaFoldDB" id="A0A0T7H2Q7"/>
<dbReference type="PANTHER" id="PTHR36922:SF1">
    <property type="entry name" value="DUF1993 DOMAIN-CONTAINING PROTEIN"/>
    <property type="match status" value="1"/>
</dbReference>
<dbReference type="PANTHER" id="PTHR36922">
    <property type="entry name" value="BLL2446 PROTEIN"/>
    <property type="match status" value="1"/>
</dbReference>
<proteinExistence type="predicted"/>
<accession>A0A0T7H2Q7</accession>
<gene>
    <name evidence="1" type="ORF">NGAL_HAMBI1189_51380</name>
</gene>
<name>A0A0T7H2Q7_NEOGA</name>
<organism evidence="1 2">
    <name type="scientific">Neorhizobium galegae bv. officinalis</name>
    <dbReference type="NCBI Taxonomy" id="323656"/>
    <lineage>
        <taxon>Bacteria</taxon>
        <taxon>Pseudomonadati</taxon>
        <taxon>Pseudomonadota</taxon>
        <taxon>Alphaproteobacteria</taxon>
        <taxon>Hyphomicrobiales</taxon>
        <taxon>Rhizobiaceae</taxon>
        <taxon>Rhizobium/Agrobacterium group</taxon>
        <taxon>Neorhizobium</taxon>
    </lineage>
</organism>
<protein>
    <submittedName>
        <fullName evidence="1">PF09351 domain protein</fullName>
    </submittedName>
</protein>
<dbReference type="Pfam" id="PF09351">
    <property type="entry name" value="DUF1993"/>
    <property type="match status" value="1"/>
</dbReference>
<dbReference type="RefSeq" id="WP_046637887.1">
    <property type="nucleotide sequence ID" value="NZ_CCRK01000017.1"/>
</dbReference>
<dbReference type="EMBL" id="CCRK01000017">
    <property type="protein sequence ID" value="CDZ53737.1"/>
    <property type="molecule type" value="Genomic_DNA"/>
</dbReference>